<reference evidence="2" key="1">
    <citation type="journal article" date="2021" name="Proc. Natl. Acad. Sci. U.S.A.">
        <title>A Catalog of Tens of Thousands of Viruses from Human Metagenomes Reveals Hidden Associations with Chronic Diseases.</title>
        <authorList>
            <person name="Tisza M.J."/>
            <person name="Buck C.B."/>
        </authorList>
    </citation>
    <scope>NUCLEOTIDE SEQUENCE</scope>
    <source>
        <strain evidence="2">CtmpG14</strain>
    </source>
</reference>
<dbReference type="EMBL" id="BK015384">
    <property type="protein sequence ID" value="DAE04182.1"/>
    <property type="molecule type" value="Genomic_DNA"/>
</dbReference>
<keyword evidence="1" id="KW-0472">Membrane</keyword>
<sequence>MELSPLLIYFIGQLKAFNGVCIFITVFGGFALLVFNFLKAAEYCTASCKYSIEKYRKFAQVVNKVNKCLGPIVFVAFLGVAFLPSRSTVAAMIVIPAVTNNVQVQNISKSALQWAEQYIQEQLRPNREND</sequence>
<accession>A0A8S5PAT3</accession>
<keyword evidence="1" id="KW-1133">Transmembrane helix</keyword>
<proteinExistence type="predicted"/>
<name>A0A8S5PAT3_9CAUD</name>
<evidence type="ECO:0000313" key="2">
    <source>
        <dbReference type="EMBL" id="DAE04182.1"/>
    </source>
</evidence>
<evidence type="ECO:0000256" key="1">
    <source>
        <dbReference type="SAM" id="Phobius"/>
    </source>
</evidence>
<organism evidence="2">
    <name type="scientific">Siphoviridae sp. ctmpG14</name>
    <dbReference type="NCBI Taxonomy" id="2825654"/>
    <lineage>
        <taxon>Viruses</taxon>
        <taxon>Duplodnaviria</taxon>
        <taxon>Heunggongvirae</taxon>
        <taxon>Uroviricota</taxon>
        <taxon>Caudoviricetes</taxon>
    </lineage>
</organism>
<keyword evidence="1" id="KW-0812">Transmembrane</keyword>
<feature type="transmembrane region" description="Helical" evidence="1">
    <location>
        <begin position="6"/>
        <end position="35"/>
    </location>
</feature>
<protein>
    <submittedName>
        <fullName evidence="2">Uncharacterized protein</fullName>
    </submittedName>
</protein>